<dbReference type="InterPro" id="IPR050570">
    <property type="entry name" value="Cell_wall_metabolism_enzyme"/>
</dbReference>
<evidence type="ECO:0000313" key="3">
    <source>
        <dbReference type="EMBL" id="SEW31049.1"/>
    </source>
</evidence>
<dbReference type="GeneID" id="99987403"/>
<evidence type="ECO:0000259" key="2">
    <source>
        <dbReference type="Pfam" id="PF01551"/>
    </source>
</evidence>
<dbReference type="PANTHER" id="PTHR21666:SF270">
    <property type="entry name" value="MUREIN HYDROLASE ACTIVATOR ENVC"/>
    <property type="match status" value="1"/>
</dbReference>
<feature type="chain" id="PRO_5011566009" evidence="1">
    <location>
        <begin position="21"/>
        <end position="635"/>
    </location>
</feature>
<dbReference type="Gene3D" id="2.70.70.10">
    <property type="entry name" value="Glucose Permease (Domain IIA)"/>
    <property type="match status" value="1"/>
</dbReference>
<feature type="domain" description="M23ase beta-sheet core" evidence="2">
    <location>
        <begin position="144"/>
        <end position="177"/>
    </location>
</feature>
<evidence type="ECO:0000256" key="1">
    <source>
        <dbReference type="SAM" id="SignalP"/>
    </source>
</evidence>
<dbReference type="Pfam" id="PF01551">
    <property type="entry name" value="Peptidase_M23"/>
    <property type="match status" value="2"/>
</dbReference>
<keyword evidence="4" id="KW-1185">Reference proteome</keyword>
<feature type="domain" description="M23ase beta-sheet core" evidence="2">
    <location>
        <begin position="56"/>
        <end position="120"/>
    </location>
</feature>
<organism evidence="3 4">
    <name type="scientific">Roseivirga pacifica</name>
    <dbReference type="NCBI Taxonomy" id="1267423"/>
    <lineage>
        <taxon>Bacteria</taxon>
        <taxon>Pseudomonadati</taxon>
        <taxon>Bacteroidota</taxon>
        <taxon>Cytophagia</taxon>
        <taxon>Cytophagales</taxon>
        <taxon>Roseivirgaceae</taxon>
        <taxon>Roseivirga</taxon>
    </lineage>
</organism>
<dbReference type="OrthoDB" id="9810477at2"/>
<name>A0A1I0QUC6_9BACT</name>
<reference evidence="4" key="1">
    <citation type="submission" date="2016-10" db="EMBL/GenBank/DDBJ databases">
        <authorList>
            <person name="Varghese N."/>
            <person name="Submissions S."/>
        </authorList>
    </citation>
    <scope>NUCLEOTIDE SEQUENCE [LARGE SCALE GENOMIC DNA]</scope>
    <source>
        <strain evidence="4">CGMCC 1.12402</strain>
    </source>
</reference>
<accession>A0A1I0QUC6</accession>
<dbReference type="STRING" id="1267423.SAMN05216290_2712"/>
<dbReference type="GO" id="GO:0004222">
    <property type="term" value="F:metalloendopeptidase activity"/>
    <property type="evidence" value="ECO:0007669"/>
    <property type="project" value="TreeGrafter"/>
</dbReference>
<feature type="signal peptide" evidence="1">
    <location>
        <begin position="1"/>
        <end position="20"/>
    </location>
</feature>
<dbReference type="AlphaFoldDB" id="A0A1I0QUC6"/>
<gene>
    <name evidence="3" type="ORF">SAMN05216290_2712</name>
</gene>
<dbReference type="RefSeq" id="WP_090259100.1">
    <property type="nucleotide sequence ID" value="NZ_FOIR01000002.1"/>
</dbReference>
<evidence type="ECO:0000313" key="4">
    <source>
        <dbReference type="Proteomes" id="UP000199437"/>
    </source>
</evidence>
<dbReference type="SUPFAM" id="SSF51261">
    <property type="entry name" value="Duplicated hybrid motif"/>
    <property type="match status" value="2"/>
</dbReference>
<dbReference type="InterPro" id="IPR016047">
    <property type="entry name" value="M23ase_b-sheet_dom"/>
</dbReference>
<dbReference type="PANTHER" id="PTHR21666">
    <property type="entry name" value="PEPTIDASE-RELATED"/>
    <property type="match status" value="1"/>
</dbReference>
<proteinExistence type="predicted"/>
<dbReference type="Proteomes" id="UP000199437">
    <property type="component" value="Unassembled WGS sequence"/>
</dbReference>
<dbReference type="EMBL" id="FOIR01000002">
    <property type="protein sequence ID" value="SEW31049.1"/>
    <property type="molecule type" value="Genomic_DNA"/>
</dbReference>
<protein>
    <submittedName>
        <fullName evidence="3">Peptidase family M23</fullName>
    </submittedName>
</protein>
<sequence>MRLSKYVFLFITLFTTGLNAQVVYDGIDEGYYAFPILPEKINYLSGTMGELRSSHFHAGLDIKTEGRTGLEVYSAAKGYISRIRIGPGGYGNCLYISHPNGTTTVYAHMDKFSPKVAEYVLQQLYDKKTHATNLFPPKGQFTFEKGDIIGLSGNTGSSTGPHLHFEIRNINHEVLDPLRIGFSQIKDNIAPTAVSIGLKAMNINARIGGEFGRFNFDLSQNGDQFYFKDTIEVTGKIGLELYGFDRLNGANNRNGIPIQSVKMNGEIIFSQSIDTIRFSEQKNIKIHTNYQAQKETYRRYNKLYIDDGNTLDFYREVKNNGFIQLKADETADIEITLTDSYANTSKVNFTLKGVAPISELKREPQTKRPYFVQDNTLVLYQPGNNEFAKVTLYAAEGSKVVDPAYKTPSENVYLVDLKSILPLKADMTNGDTLTFNFADRVPATSKHSFLADSYSLRFSKSTLFDTVYIQAEHVVEEDMEYLSVNEDVYPLKGSIYAEWQPKRQYEDIEKYHIYQINNPKYPGFLGGEYKDGKFAFSFSTFGKFTLMKDDIAPEIRLTSRKQDVLYFRISDELSGIKSFEAHISGEWLLMHYEPKRRLLWSERLDKTKPLEGEFELKVSDNAGNESIFELKLGEL</sequence>
<dbReference type="CDD" id="cd12797">
    <property type="entry name" value="M23_peptidase"/>
    <property type="match status" value="1"/>
</dbReference>
<dbReference type="InterPro" id="IPR011055">
    <property type="entry name" value="Dup_hybrid_motif"/>
</dbReference>
<keyword evidence="1" id="KW-0732">Signal</keyword>